<reference evidence="9 10" key="1">
    <citation type="journal article" date="2021" name="Comput. Struct. Biotechnol. J.">
        <title>De novo genome assembly of the potent medicinal plant Rehmannia glutinosa using nanopore technology.</title>
        <authorList>
            <person name="Ma L."/>
            <person name="Dong C."/>
            <person name="Song C."/>
            <person name="Wang X."/>
            <person name="Zheng X."/>
            <person name="Niu Y."/>
            <person name="Chen S."/>
            <person name="Feng W."/>
        </authorList>
    </citation>
    <scope>NUCLEOTIDE SEQUENCE [LARGE SCALE GENOMIC DNA]</scope>
    <source>
        <strain evidence="9">DH-2019</strain>
    </source>
</reference>
<evidence type="ECO:0000256" key="1">
    <source>
        <dbReference type="ARBA" id="ARBA00004123"/>
    </source>
</evidence>
<accession>A0ABR0U238</accession>
<evidence type="ECO:0000256" key="2">
    <source>
        <dbReference type="ARBA" id="ARBA00022745"/>
    </source>
</evidence>
<keyword evidence="2" id="KW-0936">Ethylene signaling pathway</keyword>
<dbReference type="SUPFAM" id="SSF54171">
    <property type="entry name" value="DNA-binding domain"/>
    <property type="match status" value="1"/>
</dbReference>
<dbReference type="InterPro" id="IPR016177">
    <property type="entry name" value="DNA-bd_dom_sf"/>
</dbReference>
<comment type="subcellular location">
    <subcellularLocation>
        <location evidence="1">Nucleus</location>
    </subcellularLocation>
</comment>
<evidence type="ECO:0000256" key="3">
    <source>
        <dbReference type="ARBA" id="ARBA00023015"/>
    </source>
</evidence>
<name>A0ABR0U238_REHGL</name>
<keyword evidence="4" id="KW-0238">DNA-binding</keyword>
<dbReference type="CDD" id="cd00018">
    <property type="entry name" value="AP2"/>
    <property type="match status" value="1"/>
</dbReference>
<dbReference type="Proteomes" id="UP001318860">
    <property type="component" value="Unassembled WGS sequence"/>
</dbReference>
<sequence length="322" mass="35664">MEETLKRLNDSLATSDPNPTKPSSVYNTNNKRPLPDASAAAAGGGSTRYRGVRRRPWGRYAAEIRDPLSKERRWLGTFDTAEEAACAYDAAARAMRGAKARTNFIYPVATDNLVPSFTFGKSSQPSVMNSRPNPNFEFGGNYTSLTNRGSMNTLSRRDYFSSRPASSSLYEQVNYGYVGPSSSFSTTFHPTVANAGIVDSENNFKSCCSCMSSENSKKNDEIGFFATERSNSGLLQEVLNGFFPNSKAEERVVKSRKCFHDNENKGFSTDYQIGDHTHEFPSLNNSSNFFGTENATMGMLEDYAFHYDDQEAPSLFGAKMQN</sequence>
<comment type="caution">
    <text evidence="9">The sequence shown here is derived from an EMBL/GenBank/DDBJ whole genome shotgun (WGS) entry which is preliminary data.</text>
</comment>
<evidence type="ECO:0000313" key="9">
    <source>
        <dbReference type="EMBL" id="KAK6116553.1"/>
    </source>
</evidence>
<evidence type="ECO:0000256" key="6">
    <source>
        <dbReference type="ARBA" id="ARBA00023242"/>
    </source>
</evidence>
<feature type="domain" description="AP2/ERF" evidence="8">
    <location>
        <begin position="48"/>
        <end position="105"/>
    </location>
</feature>
<dbReference type="SMART" id="SM00380">
    <property type="entry name" value="AP2"/>
    <property type="match status" value="1"/>
</dbReference>
<dbReference type="InterPro" id="IPR036955">
    <property type="entry name" value="AP2/ERF_dom_sf"/>
</dbReference>
<evidence type="ECO:0000313" key="10">
    <source>
        <dbReference type="Proteomes" id="UP001318860"/>
    </source>
</evidence>
<proteinExistence type="predicted"/>
<protein>
    <recommendedName>
        <fullName evidence="8">AP2/ERF domain-containing protein</fullName>
    </recommendedName>
</protein>
<organism evidence="9 10">
    <name type="scientific">Rehmannia glutinosa</name>
    <name type="common">Chinese foxglove</name>
    <dbReference type="NCBI Taxonomy" id="99300"/>
    <lineage>
        <taxon>Eukaryota</taxon>
        <taxon>Viridiplantae</taxon>
        <taxon>Streptophyta</taxon>
        <taxon>Embryophyta</taxon>
        <taxon>Tracheophyta</taxon>
        <taxon>Spermatophyta</taxon>
        <taxon>Magnoliopsida</taxon>
        <taxon>eudicotyledons</taxon>
        <taxon>Gunneridae</taxon>
        <taxon>Pentapetalae</taxon>
        <taxon>asterids</taxon>
        <taxon>lamiids</taxon>
        <taxon>Lamiales</taxon>
        <taxon>Orobanchaceae</taxon>
        <taxon>Rehmannieae</taxon>
        <taxon>Rehmannia</taxon>
    </lineage>
</organism>
<dbReference type="PANTHER" id="PTHR31677:SF245">
    <property type="entry name" value="ETHYLENE-RESPONSIVE TRANSCRIPTION FACTOR ESR1"/>
    <property type="match status" value="1"/>
</dbReference>
<keyword evidence="5" id="KW-0804">Transcription</keyword>
<evidence type="ECO:0000256" key="7">
    <source>
        <dbReference type="SAM" id="MobiDB-lite"/>
    </source>
</evidence>
<feature type="region of interest" description="Disordered" evidence="7">
    <location>
        <begin position="1"/>
        <end position="49"/>
    </location>
</feature>
<evidence type="ECO:0000256" key="5">
    <source>
        <dbReference type="ARBA" id="ARBA00023163"/>
    </source>
</evidence>
<feature type="compositionally biased region" description="Polar residues" evidence="7">
    <location>
        <begin position="11"/>
        <end position="31"/>
    </location>
</feature>
<dbReference type="PROSITE" id="PS51032">
    <property type="entry name" value="AP2_ERF"/>
    <property type="match status" value="1"/>
</dbReference>
<dbReference type="InterPro" id="IPR001471">
    <property type="entry name" value="AP2/ERF_dom"/>
</dbReference>
<evidence type="ECO:0000256" key="4">
    <source>
        <dbReference type="ARBA" id="ARBA00023125"/>
    </source>
</evidence>
<gene>
    <name evidence="9" type="ORF">DH2020_049659</name>
</gene>
<dbReference type="PANTHER" id="PTHR31677">
    <property type="entry name" value="AP2 DOMAIN CLASS TRANSCRIPTION FACTOR"/>
    <property type="match status" value="1"/>
</dbReference>
<keyword evidence="10" id="KW-1185">Reference proteome</keyword>
<dbReference type="EMBL" id="JABTTQ020003489">
    <property type="protein sequence ID" value="KAK6116553.1"/>
    <property type="molecule type" value="Genomic_DNA"/>
</dbReference>
<evidence type="ECO:0000259" key="8">
    <source>
        <dbReference type="PROSITE" id="PS51032"/>
    </source>
</evidence>
<dbReference type="Pfam" id="PF00847">
    <property type="entry name" value="AP2"/>
    <property type="match status" value="1"/>
</dbReference>
<keyword evidence="3" id="KW-0805">Transcription regulation</keyword>
<dbReference type="PRINTS" id="PR00367">
    <property type="entry name" value="ETHRSPELEMNT"/>
</dbReference>
<keyword evidence="6" id="KW-0539">Nucleus</keyword>
<dbReference type="Gene3D" id="3.30.730.10">
    <property type="entry name" value="AP2/ERF domain"/>
    <property type="match status" value="1"/>
</dbReference>